<accession>A0A382RD26</accession>
<dbReference type="EMBL" id="UINC01120544">
    <property type="protein sequence ID" value="SVC95095.1"/>
    <property type="molecule type" value="Genomic_DNA"/>
</dbReference>
<dbReference type="GO" id="GO:0006750">
    <property type="term" value="P:glutathione biosynthetic process"/>
    <property type="evidence" value="ECO:0007669"/>
    <property type="project" value="InterPro"/>
</dbReference>
<protein>
    <recommendedName>
        <fullName evidence="1">glutamate--cysteine ligase</fullName>
        <ecNumber evidence="1">6.3.2.2</ecNumber>
    </recommendedName>
</protein>
<evidence type="ECO:0000256" key="4">
    <source>
        <dbReference type="ARBA" id="ARBA00022840"/>
    </source>
</evidence>
<feature type="non-terminal residue" evidence="5">
    <location>
        <position position="1"/>
    </location>
</feature>
<dbReference type="InterPro" id="IPR014746">
    <property type="entry name" value="Gln_synth/guanido_kin_cat_dom"/>
</dbReference>
<evidence type="ECO:0000313" key="5">
    <source>
        <dbReference type="EMBL" id="SVC95095.1"/>
    </source>
</evidence>
<dbReference type="Pfam" id="PF04107">
    <property type="entry name" value="GCS2"/>
    <property type="match status" value="1"/>
</dbReference>
<dbReference type="EC" id="6.3.2.2" evidence="1"/>
<gene>
    <name evidence="5" type="ORF">METZ01_LOCUS347949</name>
</gene>
<dbReference type="AlphaFoldDB" id="A0A382RD26"/>
<dbReference type="PANTHER" id="PTHR34378:SF1">
    <property type="entry name" value="GLUTAMATE--CYSTEINE LIGASE, CHLOROPLASTIC"/>
    <property type="match status" value="1"/>
</dbReference>
<dbReference type="InterPro" id="IPR035434">
    <property type="entry name" value="GCL_bact_plant"/>
</dbReference>
<dbReference type="InterPro" id="IPR006336">
    <property type="entry name" value="GCS2"/>
</dbReference>
<keyword evidence="2" id="KW-0436">Ligase</keyword>
<keyword evidence="3" id="KW-0547">Nucleotide-binding</keyword>
<evidence type="ECO:0000256" key="2">
    <source>
        <dbReference type="ARBA" id="ARBA00022598"/>
    </source>
</evidence>
<dbReference type="GO" id="GO:0004357">
    <property type="term" value="F:glutamate-cysteine ligase activity"/>
    <property type="evidence" value="ECO:0007669"/>
    <property type="project" value="UniProtKB-EC"/>
</dbReference>
<proteinExistence type="predicted"/>
<organism evidence="5">
    <name type="scientific">marine metagenome</name>
    <dbReference type="NCBI Taxonomy" id="408172"/>
    <lineage>
        <taxon>unclassified sequences</taxon>
        <taxon>metagenomes</taxon>
        <taxon>ecological metagenomes</taxon>
    </lineage>
</organism>
<keyword evidence="4" id="KW-0067">ATP-binding</keyword>
<dbReference type="GO" id="GO:0005524">
    <property type="term" value="F:ATP binding"/>
    <property type="evidence" value="ECO:0007669"/>
    <property type="project" value="UniProtKB-KW"/>
</dbReference>
<name>A0A382RD26_9ZZZZ</name>
<reference evidence="5" key="1">
    <citation type="submission" date="2018-05" db="EMBL/GenBank/DDBJ databases">
        <authorList>
            <person name="Lanie J.A."/>
            <person name="Ng W.-L."/>
            <person name="Kazmierczak K.M."/>
            <person name="Andrzejewski T.M."/>
            <person name="Davidsen T.M."/>
            <person name="Wayne K.J."/>
            <person name="Tettelin H."/>
            <person name="Glass J.I."/>
            <person name="Rusch D."/>
            <person name="Podicherti R."/>
            <person name="Tsui H.-C.T."/>
            <person name="Winkler M.E."/>
        </authorList>
    </citation>
    <scope>NUCLEOTIDE SEQUENCE</scope>
</reference>
<evidence type="ECO:0000256" key="3">
    <source>
        <dbReference type="ARBA" id="ARBA00022741"/>
    </source>
</evidence>
<dbReference type="SUPFAM" id="SSF55931">
    <property type="entry name" value="Glutamine synthetase/guanido kinase"/>
    <property type="match status" value="1"/>
</dbReference>
<dbReference type="PANTHER" id="PTHR34378">
    <property type="entry name" value="GLUTAMATE--CYSTEINE LIGASE, CHLOROPLASTIC"/>
    <property type="match status" value="1"/>
</dbReference>
<sequence length="236" mass="26854">VADCLQPVSAYLFANSPFRNGQPTGLENTRSVIWENTDNSRCRNLINHGIESPERMIDQYIDYIMGVPGIFELDHNGIIVSTNQTLGERLIGLENLGKLRTEDIQAALHQIFTNVRLKNLVEVRGSDRPPLGYEMAPVAFWTSILTVESVRDELLSVVRNWTVEDRHKFNKASLVLDDSQIGPNGKTYSEWNQWVGDLALVGLKERSLDEEKFFDSFFEIVMEKGPFGLQAQFNYD</sequence>
<evidence type="ECO:0000256" key="1">
    <source>
        <dbReference type="ARBA" id="ARBA00012220"/>
    </source>
</evidence>
<dbReference type="Gene3D" id="3.30.590.20">
    <property type="match status" value="1"/>
</dbReference>